<dbReference type="Proteomes" id="UP001056336">
    <property type="component" value="Chromosome"/>
</dbReference>
<dbReference type="Pfam" id="PF21079">
    <property type="entry name" value="GDH_HM2"/>
    <property type="match status" value="1"/>
</dbReference>
<evidence type="ECO:0000259" key="5">
    <source>
        <dbReference type="Pfam" id="PF21076"/>
    </source>
</evidence>
<name>A0ABY4QZZ8_9ACTN</name>
<sequence>MTELSAAPDQGSDAAAQVQADRAPIEADDAVFLQRYLAHAPSQLPGRQQSVLADIAKQHFELGRRRAGDQILISVRDVDGGTSAIDIVTADAPYLVDSTGAELGRTGHPVVYLLHPQIVVRRNADGDLCQVLNLEDTAEVPAGAATESWMHIETPVIPADERASVAADLRRVLVDVHHAVADAPELYRLIRDLADELSAHPGQFDRDTSAEAAALLRWLADGNFMILGHAAYSANELASPVRRGDAEAGTPRGVLRGEASISPLELLPAYRSGAPLVIFKSPMVSTVRRSARYDCVTVIAPGENGSGEKIHVFLGLITDETDGTVGRVPVLRRRIAEVLQRSGARADSHTGRQLLAALRTLPRDELLEATSPDLLRLATLVVDRADRGGIGVFARTHLNRDFVSVLVYFPADRLGPETRRRVRDVILLNWPGRIIARDDRIVELGLARMHFLIALRPGEEVPNPERSKVEATVAQVTRRWSDDLADLLTVGVGEQEADRMLRKYSNAFPEAYKEDFPASVAVSDLRRLESLPDHDGLAFELYTPPTDDAADRRLKVFRTGLPLSLGRTLPMLELMGIEVLDERPYELEPADGTASWIYDFGLRIGEGVDFSQQRSAAVIDTLRVLWAGGIEQDGFNALVVRAGLTWQQTVVLRAYAKYLRQAGSTFSQGYIELALSQNPTIARLLVDYFETRFDPARQPSEDAQAEVRQRIDEALAGVASLDQDRILRSFLGLVAATLRTNFYRTYSDDAAEPGPTAGAGAAVSASVSRPEAFAVKLDSREVPDLPEPRPRFEIWVYSPRVEGVHLRFGAVARGGLRWSDRREDFRTEVLGLVKAQMVKNTVIVPVGSKGGFVAKRLPDPAADRDAWLAEGIACYRLFITSLLELTDNYRTSPDGSRTVVAPPSTVRYDGDDPYLVVAADKGTATFSDIANAIAVERGFWLGDAFASGGSVGYDHKAMGITAKGAWESVKYHFRELGLDTQTQDFTVVGVGDMSGDVFGNGMLLSDRIRLLAAFDHRHIFLDPDPDAARSFAERARMFALPRSSWADYDASLLSEGGGVFPRSLKAIPVSAQVAAALGLPEGTAKLPPAVLINAILRAPVDLLWNGGIGTYVKASTETHLDAGDKANDPLRADGAQLRCRVVGEGGNLGFTQRGRVEFARAGGRINTDAIDNSAGVDTSDHEVNIKILLDREVQAGVINTEERNQLLGQQTDEVARLVLADNYGQNVLLGVARHGARALVSVHRRLIRELEKAGELDRTIEFLPSDKELAAREAAREGLSSPELAVLAAYVKIVLSEQIRESSLPDEPWFQRALSDYFPHPVAERFRANLSEHPLQREIITTCVVNDLVNRGGSTFVFRAMEETGVDPAQVTRAYTVVREVFSLSEIWAEIEALDNQVPTTAQHIGYREVRRTIDRAVRWLVDVRFPISDAAGEIERFGPTVADLSPRVPDLLRGRERDNLYSEVERLVGHGLPRSLAMRISCLLTSFLLLDVVEISVAENRPPAEVADLHFALSERLSVDDILYAVTSLPRDDRWSALARAAMRHDVYAALAAITTSVLRATDATMPAGERIEAWAARNPERVERARATFAEALSRDPVDLATLSVALRVMRSLPTS</sequence>
<evidence type="ECO:0000259" key="2">
    <source>
        <dbReference type="Pfam" id="PF05088"/>
    </source>
</evidence>
<organism evidence="7 8">
    <name type="scientific">Jatrophihabitans telluris</name>
    <dbReference type="NCBI Taxonomy" id="2038343"/>
    <lineage>
        <taxon>Bacteria</taxon>
        <taxon>Bacillati</taxon>
        <taxon>Actinomycetota</taxon>
        <taxon>Actinomycetes</taxon>
        <taxon>Jatrophihabitantales</taxon>
        <taxon>Jatrophihabitantaceae</taxon>
        <taxon>Jatrophihabitans</taxon>
    </lineage>
</organism>
<evidence type="ECO:0000259" key="3">
    <source>
        <dbReference type="Pfam" id="PF21074"/>
    </source>
</evidence>
<dbReference type="Pfam" id="PF21073">
    <property type="entry name" value="GDH_HM1"/>
    <property type="match status" value="1"/>
</dbReference>
<feature type="domain" description="NAD-glutamate dehydrogenase N-terminal ACT1" evidence="4">
    <location>
        <begin position="32"/>
        <end position="163"/>
    </location>
</feature>
<dbReference type="PIRSF" id="PIRSF036761">
    <property type="entry name" value="GDH_Mll4104"/>
    <property type="match status" value="1"/>
</dbReference>
<dbReference type="InterPro" id="IPR028971">
    <property type="entry name" value="NAD-GDH_cat"/>
</dbReference>
<dbReference type="Pfam" id="PF21078">
    <property type="entry name" value="GDH_HM3"/>
    <property type="match status" value="1"/>
</dbReference>
<evidence type="ECO:0000313" key="8">
    <source>
        <dbReference type="Proteomes" id="UP001056336"/>
    </source>
</evidence>
<dbReference type="InterPro" id="IPR046346">
    <property type="entry name" value="Aminoacid_DH-like_N_sf"/>
</dbReference>
<feature type="region of interest" description="Disordered" evidence="1">
    <location>
        <begin position="1"/>
        <end position="20"/>
    </location>
</feature>
<dbReference type="SUPFAM" id="SSF53223">
    <property type="entry name" value="Aminoacid dehydrogenase-like, N-terminal domain"/>
    <property type="match status" value="1"/>
</dbReference>
<dbReference type="InterPro" id="IPR049056">
    <property type="entry name" value="NAD_Glu_DH_HM3"/>
</dbReference>
<dbReference type="PANTHER" id="PTHR43403">
    <property type="entry name" value="NAD-SPECIFIC GLUTAMATE DEHYDROGENASE"/>
    <property type="match status" value="1"/>
</dbReference>
<dbReference type="Pfam" id="PF21074">
    <property type="entry name" value="GDH_C"/>
    <property type="match status" value="1"/>
</dbReference>
<protein>
    <submittedName>
        <fullName evidence="7">NAD-glutamate dehydrogenase</fullName>
    </submittedName>
</protein>
<keyword evidence="8" id="KW-1185">Reference proteome</keyword>
<dbReference type="SUPFAM" id="SSF51735">
    <property type="entry name" value="NAD(P)-binding Rossmann-fold domains"/>
    <property type="match status" value="1"/>
</dbReference>
<dbReference type="Pfam" id="PF21076">
    <property type="entry name" value="GDH_ACT2"/>
    <property type="match status" value="1"/>
</dbReference>
<feature type="domain" description="NAD-glutamate dehydrogenase catalytic" evidence="2">
    <location>
        <begin position="711"/>
        <end position="1231"/>
    </location>
</feature>
<evidence type="ECO:0000259" key="6">
    <source>
        <dbReference type="Pfam" id="PF21077"/>
    </source>
</evidence>
<evidence type="ECO:0000259" key="4">
    <source>
        <dbReference type="Pfam" id="PF21075"/>
    </source>
</evidence>
<dbReference type="Pfam" id="PF05088">
    <property type="entry name" value="Bac_GDH_CD"/>
    <property type="match status" value="1"/>
</dbReference>
<proteinExistence type="predicted"/>
<dbReference type="EMBL" id="CP097332">
    <property type="protein sequence ID" value="UQX88596.1"/>
    <property type="molecule type" value="Genomic_DNA"/>
</dbReference>
<feature type="domain" description="NAD-glutamate dehydrogenase ACT3" evidence="6">
    <location>
        <begin position="537"/>
        <end position="611"/>
    </location>
</feature>
<evidence type="ECO:0000256" key="1">
    <source>
        <dbReference type="SAM" id="MobiDB-lite"/>
    </source>
</evidence>
<dbReference type="Gene3D" id="3.40.50.720">
    <property type="entry name" value="NAD(P)-binding Rossmann-like Domain"/>
    <property type="match status" value="1"/>
</dbReference>
<gene>
    <name evidence="7" type="ORF">M6D93_01015</name>
</gene>
<dbReference type="InterPro" id="IPR049059">
    <property type="entry name" value="NAD_Glu_DH_HM1"/>
</dbReference>
<feature type="domain" description="NAD-glutamate dehydrogenase ACT2" evidence="5">
    <location>
        <begin position="392"/>
        <end position="481"/>
    </location>
</feature>
<dbReference type="InterPro" id="IPR049064">
    <property type="entry name" value="NAD_Glu_DH_ACT3"/>
</dbReference>
<dbReference type="Pfam" id="PF21077">
    <property type="entry name" value="GDH_ACT3"/>
    <property type="match status" value="1"/>
</dbReference>
<dbReference type="InterPro" id="IPR024727">
    <property type="entry name" value="NAD_Glu_DH_N_ACT1"/>
</dbReference>
<dbReference type="InterPro" id="IPR049058">
    <property type="entry name" value="NAD_Glu_DH_HM2"/>
</dbReference>
<accession>A0ABY4QZZ8</accession>
<dbReference type="InterPro" id="IPR007780">
    <property type="entry name" value="NAD_Glu_DH_bac"/>
</dbReference>
<dbReference type="RefSeq" id="WP_249772251.1">
    <property type="nucleotide sequence ID" value="NZ_CP097332.1"/>
</dbReference>
<dbReference type="InterPro" id="IPR049062">
    <property type="entry name" value="NAD_Glu_DH_ACT2"/>
</dbReference>
<dbReference type="Pfam" id="PF21075">
    <property type="entry name" value="GDH_ACT1"/>
    <property type="match status" value="1"/>
</dbReference>
<dbReference type="InterPro" id="IPR048381">
    <property type="entry name" value="GDH_C"/>
</dbReference>
<evidence type="ECO:0000313" key="7">
    <source>
        <dbReference type="EMBL" id="UQX88596.1"/>
    </source>
</evidence>
<feature type="domain" description="NAD-specific glutamate dehydrogenase C-terminal" evidence="3">
    <location>
        <begin position="1277"/>
        <end position="1613"/>
    </location>
</feature>
<dbReference type="PANTHER" id="PTHR43403:SF1">
    <property type="entry name" value="NAD-SPECIFIC GLUTAMATE DEHYDROGENASE"/>
    <property type="match status" value="1"/>
</dbReference>
<reference evidence="7" key="1">
    <citation type="journal article" date="2018" name="Int. J. Syst. Evol. Microbiol.">
        <title>Jatrophihabitans telluris sp. nov., isolated from sediment soil of lava forest wetlands and the emended description of the genus Jatrophihabitans.</title>
        <authorList>
            <person name="Lee K.C."/>
            <person name="Suh M.K."/>
            <person name="Eom M.K."/>
            <person name="Kim K.K."/>
            <person name="Kim J.S."/>
            <person name="Kim D.S."/>
            <person name="Ko S.H."/>
            <person name="Shin Y.K."/>
            <person name="Lee J.S."/>
        </authorList>
    </citation>
    <scope>NUCLEOTIDE SEQUENCE</scope>
    <source>
        <strain evidence="7">N237</strain>
    </source>
</reference>
<reference evidence="7" key="2">
    <citation type="submission" date="2022-05" db="EMBL/GenBank/DDBJ databases">
        <authorList>
            <person name="Kim J.-S."/>
            <person name="Lee K."/>
            <person name="Suh M."/>
            <person name="Eom M."/>
            <person name="Kim J.-S."/>
            <person name="Kim D.-S."/>
            <person name="Ko S.-H."/>
            <person name="Shin Y."/>
            <person name="Lee J.-S."/>
        </authorList>
    </citation>
    <scope>NUCLEOTIDE SEQUENCE</scope>
    <source>
        <strain evidence="7">N237</strain>
    </source>
</reference>
<dbReference type="InterPro" id="IPR036291">
    <property type="entry name" value="NAD(P)-bd_dom_sf"/>
</dbReference>